<dbReference type="InterPro" id="IPR036390">
    <property type="entry name" value="WH_DNA-bd_sf"/>
</dbReference>
<accession>A0A0N4UMD5</accession>
<dbReference type="AlphaFoldDB" id="A0A0N4UMD5"/>
<dbReference type="FunFam" id="1.10.10.10:FF:000029">
    <property type="entry name" value="Proliferation-associated 2G4, a"/>
    <property type="match status" value="1"/>
</dbReference>
<feature type="compositionally biased region" description="Basic and acidic residues" evidence="2">
    <location>
        <begin position="413"/>
        <end position="422"/>
    </location>
</feature>
<evidence type="ECO:0000256" key="1">
    <source>
        <dbReference type="ARBA" id="ARBA00007319"/>
    </source>
</evidence>
<dbReference type="Gene3D" id="3.90.230.10">
    <property type="entry name" value="Creatinase/methionine aminopeptidase superfamily"/>
    <property type="match status" value="1"/>
</dbReference>
<gene>
    <name evidence="4" type="ORF">DME_LOCUS2808</name>
</gene>
<dbReference type="NCBIfam" id="TIGR00495">
    <property type="entry name" value="crvDNA_42K"/>
    <property type="match status" value="1"/>
</dbReference>
<reference evidence="7" key="1">
    <citation type="submission" date="2017-02" db="UniProtKB">
        <authorList>
            <consortium name="WormBaseParasite"/>
        </authorList>
    </citation>
    <scope>IDENTIFICATION</scope>
</reference>
<dbReference type="Proteomes" id="UP000274756">
    <property type="component" value="Unassembled WGS sequence"/>
</dbReference>
<dbReference type="Pfam" id="PF00557">
    <property type="entry name" value="Peptidase_M24"/>
    <property type="match status" value="1"/>
</dbReference>
<feature type="domain" description="Peptidase M24" evidence="3">
    <location>
        <begin position="33"/>
        <end position="188"/>
    </location>
</feature>
<dbReference type="PANTHER" id="PTHR10804:SF11">
    <property type="entry name" value="PROLIFERATION-ASSOCIATED PROTEIN 2G4"/>
    <property type="match status" value="1"/>
</dbReference>
<name>A0A0N4UMD5_DRAME</name>
<dbReference type="SUPFAM" id="SSF55920">
    <property type="entry name" value="Creatinase/aminopeptidase"/>
    <property type="match status" value="1"/>
</dbReference>
<dbReference type="EMBL" id="UYYG01000081">
    <property type="protein sequence ID" value="VDN52835.1"/>
    <property type="molecule type" value="Genomic_DNA"/>
</dbReference>
<dbReference type="SUPFAM" id="SSF46785">
    <property type="entry name" value="Winged helix' DNA-binding domain"/>
    <property type="match status" value="1"/>
</dbReference>
<dbReference type="InterPro" id="IPR000994">
    <property type="entry name" value="Pept_M24"/>
</dbReference>
<feature type="region of interest" description="Disordered" evidence="2">
    <location>
        <begin position="376"/>
        <end position="454"/>
    </location>
</feature>
<dbReference type="InterPro" id="IPR004545">
    <property type="entry name" value="PA2G4"/>
</dbReference>
<evidence type="ECO:0000313" key="4">
    <source>
        <dbReference type="EMBL" id="VDN52835.1"/>
    </source>
</evidence>
<evidence type="ECO:0000256" key="2">
    <source>
        <dbReference type="SAM" id="MobiDB-lite"/>
    </source>
</evidence>
<protein>
    <submittedName>
        <fullName evidence="7">Peptidase_M24 domain-containing protein</fullName>
    </submittedName>
</protein>
<reference evidence="4 6" key="2">
    <citation type="submission" date="2018-11" db="EMBL/GenBank/DDBJ databases">
        <authorList>
            <consortium name="Pathogen Informatics"/>
        </authorList>
    </citation>
    <scope>NUCLEOTIDE SEQUENCE [LARGE SCALE GENOMIC DNA]</scope>
</reference>
<dbReference type="PANTHER" id="PTHR10804">
    <property type="entry name" value="PROTEASE FAMILY M24 METHIONYL AMINOPEPTIDASE, AMINOPEPTIDASE P"/>
    <property type="match status" value="1"/>
</dbReference>
<dbReference type="Proteomes" id="UP000038040">
    <property type="component" value="Unplaced"/>
</dbReference>
<dbReference type="Gene3D" id="1.10.10.10">
    <property type="entry name" value="Winged helix-like DNA-binding domain superfamily/Winged helix DNA-binding domain"/>
    <property type="match status" value="1"/>
</dbReference>
<dbReference type="CDD" id="cd01089">
    <property type="entry name" value="PA2G4-like"/>
    <property type="match status" value="1"/>
</dbReference>
<organism evidence="5 7">
    <name type="scientific">Dracunculus medinensis</name>
    <name type="common">Guinea worm</name>
    <dbReference type="NCBI Taxonomy" id="318479"/>
    <lineage>
        <taxon>Eukaryota</taxon>
        <taxon>Metazoa</taxon>
        <taxon>Ecdysozoa</taxon>
        <taxon>Nematoda</taxon>
        <taxon>Chromadorea</taxon>
        <taxon>Rhabditida</taxon>
        <taxon>Spirurina</taxon>
        <taxon>Dracunculoidea</taxon>
        <taxon>Dracunculidae</taxon>
        <taxon>Dracunculus</taxon>
    </lineage>
</organism>
<evidence type="ECO:0000259" key="3">
    <source>
        <dbReference type="Pfam" id="PF00557"/>
    </source>
</evidence>
<feature type="compositionally biased region" description="Basic and acidic residues" evidence="2">
    <location>
        <begin position="433"/>
        <end position="454"/>
    </location>
</feature>
<dbReference type="WBParaSite" id="DME_0000900501-mRNA-1">
    <property type="protein sequence ID" value="DME_0000900501-mRNA-1"/>
    <property type="gene ID" value="DME_0000900501"/>
</dbReference>
<feature type="compositionally biased region" description="Polar residues" evidence="2">
    <location>
        <begin position="1"/>
        <end position="10"/>
    </location>
</feature>
<dbReference type="InterPro" id="IPR036005">
    <property type="entry name" value="Creatinase/aminopeptidase-like"/>
</dbReference>
<evidence type="ECO:0000313" key="6">
    <source>
        <dbReference type="Proteomes" id="UP000274756"/>
    </source>
</evidence>
<dbReference type="OrthoDB" id="5876363at2759"/>
<sequence length="454" mass="50753">MTSKPKQVSESTEHSDDEQQSDSLSNDLVVTKYATAADIVNFALKEIIKEVKSGVEVGFLCDLGNKIIEDRVSKIFKKEKELQKGIAMPTCISVDNCICHYSPLRSDPPVCLKDGQMVKIDLGAHVDGFVANVAHTVVVGATHDNKVVGNKANVMLASYHAMEVVLRMLRPGLYKNFQITDMIDRIAAVYSVKPIENVLSHQLEKNKIDGGKEIIQNPGEKQKELPKCTFEKHEAYAIDIMMSTGDGRARPQDARTTVYKKAEDIYSLKMKTARIFYSQATNKYGSMPFTLRSFEDEKQAKLGVVECERHGLLRPYQVLYERDGEYVAQFKCTALIMPNGILKITGLPLDMDLIESDVKIIDPEINALLTASLKPKKKKNGGEKKADDKSAISNEENETKINTNKQLNTPNAGKDKGEKSSIADHANNKTAKKKNENEKKEDMKEVVRREERAK</sequence>
<dbReference type="InterPro" id="IPR036388">
    <property type="entry name" value="WH-like_DNA-bd_sf"/>
</dbReference>
<feature type="compositionally biased region" description="Basic and acidic residues" evidence="2">
    <location>
        <begin position="380"/>
        <end position="390"/>
    </location>
</feature>
<keyword evidence="6" id="KW-1185">Reference proteome</keyword>
<feature type="region of interest" description="Disordered" evidence="2">
    <location>
        <begin position="1"/>
        <end position="23"/>
    </location>
</feature>
<dbReference type="InterPro" id="IPR047113">
    <property type="entry name" value="PA2G4/ARX1"/>
</dbReference>
<comment type="similarity">
    <text evidence="1">Belongs to the peptidase M24 family.</text>
</comment>
<proteinExistence type="inferred from homology"/>
<dbReference type="STRING" id="318479.A0A0N4UMD5"/>
<evidence type="ECO:0000313" key="5">
    <source>
        <dbReference type="Proteomes" id="UP000038040"/>
    </source>
</evidence>
<evidence type="ECO:0000313" key="7">
    <source>
        <dbReference type="WBParaSite" id="DME_0000900501-mRNA-1"/>
    </source>
</evidence>